<evidence type="ECO:0000256" key="7">
    <source>
        <dbReference type="ARBA" id="ARBA00022927"/>
    </source>
</evidence>
<dbReference type="SUPFAM" id="SSF48452">
    <property type="entry name" value="TPR-like"/>
    <property type="match status" value="1"/>
</dbReference>
<dbReference type="InterPro" id="IPR006822">
    <property type="entry name" value="Coatomer_esu"/>
</dbReference>
<keyword evidence="9 11" id="KW-0472">Membrane</keyword>
<keyword evidence="8 11" id="KW-0333">Golgi apparatus</keyword>
<evidence type="ECO:0000313" key="12">
    <source>
        <dbReference type="EMBL" id="CDH59565.1"/>
    </source>
</evidence>
<evidence type="ECO:0000256" key="10">
    <source>
        <dbReference type="ARBA" id="ARBA00023329"/>
    </source>
</evidence>
<evidence type="ECO:0000256" key="11">
    <source>
        <dbReference type="PIRNR" id="PIRNR016478"/>
    </source>
</evidence>
<reference evidence="12" key="1">
    <citation type="submission" date="2013-08" db="EMBL/GenBank/DDBJ databases">
        <title>Gene expansion shapes genome architecture in the human pathogen Lichtheimia corymbifera: an evolutionary genomics analysis in the ancient terrestrial Mucorales (Mucoromycotina).</title>
        <authorList>
            <person name="Schwartze V.U."/>
            <person name="Winter S."/>
            <person name="Shelest E."/>
            <person name="Marcet-Houben M."/>
            <person name="Horn F."/>
            <person name="Wehner S."/>
            <person name="Hoffmann K."/>
            <person name="Riege K."/>
            <person name="Sammeth M."/>
            <person name="Nowrousian M."/>
            <person name="Valiante V."/>
            <person name="Linde J."/>
            <person name="Jacobsen I.D."/>
            <person name="Marz M."/>
            <person name="Brakhage A.A."/>
            <person name="Gabaldon T."/>
            <person name="Bocker S."/>
            <person name="Voigt K."/>
        </authorList>
    </citation>
    <scope>NUCLEOTIDE SEQUENCE [LARGE SCALE GENOMIC DNA]</scope>
    <source>
        <strain evidence="12">FSU 9682</strain>
    </source>
</reference>
<keyword evidence="6 11" id="KW-0931">ER-Golgi transport</keyword>
<keyword evidence="10 11" id="KW-0968">Cytoplasmic vesicle</keyword>
<comment type="subcellular location">
    <subcellularLocation>
        <location evidence="2">Cytoplasmic vesicle</location>
        <location evidence="2">COPI-coated vesicle membrane</location>
        <topology evidence="2">Peripheral membrane protein</topology>
        <orientation evidence="2">Cytoplasmic side</orientation>
    </subcellularLocation>
    <subcellularLocation>
        <location evidence="1">Golgi apparatus membrane</location>
        <topology evidence="1">Peripheral membrane protein</topology>
        <orientation evidence="1">Cytoplasmic side</orientation>
    </subcellularLocation>
</comment>
<dbReference type="PIRSF" id="PIRSF016478">
    <property type="entry name" value="Coatomer_esu"/>
    <property type="match status" value="1"/>
</dbReference>
<dbReference type="PANTHER" id="PTHR10805:SF0">
    <property type="entry name" value="COATOMER SUBUNIT EPSILON"/>
    <property type="match status" value="1"/>
</dbReference>
<accession>A0A068SC95</accession>
<dbReference type="GO" id="GO:0030126">
    <property type="term" value="C:COPI vesicle coat"/>
    <property type="evidence" value="ECO:0007669"/>
    <property type="project" value="TreeGrafter"/>
</dbReference>
<keyword evidence="5 11" id="KW-0963">Cytoplasm</keyword>
<evidence type="ECO:0000256" key="1">
    <source>
        <dbReference type="ARBA" id="ARBA00004255"/>
    </source>
</evidence>
<dbReference type="GO" id="GO:0006891">
    <property type="term" value="P:intra-Golgi vesicle-mediated transport"/>
    <property type="evidence" value="ECO:0007669"/>
    <property type="project" value="TreeGrafter"/>
</dbReference>
<evidence type="ECO:0000256" key="2">
    <source>
        <dbReference type="ARBA" id="ARBA00004347"/>
    </source>
</evidence>
<evidence type="ECO:0000256" key="4">
    <source>
        <dbReference type="ARBA" id="ARBA00022448"/>
    </source>
</evidence>
<comment type="function">
    <text evidence="11">The coatomer is a cytosolic protein complex that binds to dilysine motifs and reversibly associates with Golgi non-clathrin-coated vesicles, which further mediate biosynthetic protein transport from the ER, via the Golgi up to the trans Golgi network. The coatomer complex is required for budding from Golgi membranes, and is essential for the retrograde Golgi-to-ER transport of dilysine-tagged proteins.</text>
</comment>
<protein>
    <recommendedName>
        <fullName evidence="11">Coatomer subunit epsilon</fullName>
    </recommendedName>
</protein>
<dbReference type="GO" id="GO:0006890">
    <property type="term" value="P:retrograde vesicle-mediated transport, Golgi to endoplasmic reticulum"/>
    <property type="evidence" value="ECO:0007669"/>
    <property type="project" value="UniProtKB-UniRule"/>
</dbReference>
<dbReference type="Pfam" id="PF04733">
    <property type="entry name" value="Coatomer_E"/>
    <property type="match status" value="1"/>
</dbReference>
<evidence type="ECO:0000256" key="3">
    <source>
        <dbReference type="ARBA" id="ARBA00008827"/>
    </source>
</evidence>
<dbReference type="EMBL" id="CBTN010000072">
    <property type="protein sequence ID" value="CDH59565.1"/>
    <property type="molecule type" value="Genomic_DNA"/>
</dbReference>
<gene>
    <name evidence="12" type="ORF">LCOR_10374.1</name>
</gene>
<keyword evidence="4 11" id="KW-0813">Transport</keyword>
<dbReference type="AlphaFoldDB" id="A0A068SC95"/>
<dbReference type="VEuPathDB" id="FungiDB:LCOR_10374.1"/>
<dbReference type="OrthoDB" id="310217at2759"/>
<comment type="similarity">
    <text evidence="3 11">Belongs to the COPE family.</text>
</comment>
<sequence length="307" mass="34075">MDEDSVLFGIRNAFALGNYQLVINEVSSSRVLQSPAGKFEAQTLLYRSYVAQGKYNLVINDISETTAEAPLKAVRLLAVYLNAKQKNQTDVCETTIQQAMQLLEEGANRVEQTIQVTVATILVHDGKTDEALKVLHNRTKKLECTALAAQIYLQMDRVDLARKEVAHAKSWAEDALLLQLMEAWVGLRVGGEKYQEAFYIFEEFGQTNTEPSIKVLNGQAAANIALGRYPEAESVLMEALNKNSDDPETLVNMIVCANLTGKPIDVVNRYISQLREAAPQHAFLQEVDQKSNFFDQAAAKFALVDSS</sequence>
<evidence type="ECO:0000256" key="6">
    <source>
        <dbReference type="ARBA" id="ARBA00022892"/>
    </source>
</evidence>
<evidence type="ECO:0000256" key="8">
    <source>
        <dbReference type="ARBA" id="ARBA00023034"/>
    </source>
</evidence>
<dbReference type="STRING" id="1263082.A0A068SC95"/>
<organism evidence="12 13">
    <name type="scientific">Lichtheimia corymbifera JMRC:FSU:9682</name>
    <dbReference type="NCBI Taxonomy" id="1263082"/>
    <lineage>
        <taxon>Eukaryota</taxon>
        <taxon>Fungi</taxon>
        <taxon>Fungi incertae sedis</taxon>
        <taxon>Mucoromycota</taxon>
        <taxon>Mucoromycotina</taxon>
        <taxon>Mucoromycetes</taxon>
        <taxon>Mucorales</taxon>
        <taxon>Lichtheimiaceae</taxon>
        <taxon>Lichtheimia</taxon>
    </lineage>
</organism>
<dbReference type="GO" id="GO:0005198">
    <property type="term" value="F:structural molecule activity"/>
    <property type="evidence" value="ECO:0007669"/>
    <property type="project" value="UniProtKB-UniRule"/>
</dbReference>
<evidence type="ECO:0000256" key="9">
    <source>
        <dbReference type="ARBA" id="ARBA00023136"/>
    </source>
</evidence>
<dbReference type="Proteomes" id="UP000027586">
    <property type="component" value="Unassembled WGS sequence"/>
</dbReference>
<keyword evidence="7 11" id="KW-0653">Protein transport</keyword>
<dbReference type="Gene3D" id="1.25.40.10">
    <property type="entry name" value="Tetratricopeptide repeat domain"/>
    <property type="match status" value="1"/>
</dbReference>
<dbReference type="PANTHER" id="PTHR10805">
    <property type="entry name" value="COATOMER SUBUNIT EPSILON"/>
    <property type="match status" value="1"/>
</dbReference>
<dbReference type="GO" id="GO:0006888">
    <property type="term" value="P:endoplasmic reticulum to Golgi vesicle-mediated transport"/>
    <property type="evidence" value="ECO:0007669"/>
    <property type="project" value="TreeGrafter"/>
</dbReference>
<proteinExistence type="inferred from homology"/>
<evidence type="ECO:0000256" key="5">
    <source>
        <dbReference type="ARBA" id="ARBA00022490"/>
    </source>
</evidence>
<keyword evidence="13" id="KW-1185">Reference proteome</keyword>
<evidence type="ECO:0000313" key="13">
    <source>
        <dbReference type="Proteomes" id="UP000027586"/>
    </source>
</evidence>
<comment type="caution">
    <text evidence="12">The sequence shown here is derived from an EMBL/GenBank/DDBJ whole genome shotgun (WGS) entry which is preliminary data.</text>
</comment>
<name>A0A068SC95_9FUNG</name>
<dbReference type="GO" id="GO:0000139">
    <property type="term" value="C:Golgi membrane"/>
    <property type="evidence" value="ECO:0007669"/>
    <property type="project" value="UniProtKB-SubCell"/>
</dbReference>
<dbReference type="GO" id="GO:0015031">
    <property type="term" value="P:protein transport"/>
    <property type="evidence" value="ECO:0007669"/>
    <property type="project" value="UniProtKB-UniRule"/>
</dbReference>
<dbReference type="InterPro" id="IPR011990">
    <property type="entry name" value="TPR-like_helical_dom_sf"/>
</dbReference>